<dbReference type="EMBL" id="JYDR01000005">
    <property type="protein sequence ID" value="KRY78072.1"/>
    <property type="molecule type" value="Genomic_DNA"/>
</dbReference>
<reference evidence="1 2" key="1">
    <citation type="submission" date="2015-01" db="EMBL/GenBank/DDBJ databases">
        <title>Evolution of Trichinella species and genotypes.</title>
        <authorList>
            <person name="Korhonen P.K."/>
            <person name="Edoardo P."/>
            <person name="Giuseppe L.R."/>
            <person name="Gasser R.B."/>
        </authorList>
    </citation>
    <scope>NUCLEOTIDE SEQUENCE [LARGE SCALE GENOMIC DNA]</scope>
    <source>
        <strain evidence="1">ISS13</strain>
    </source>
</reference>
<accession>A0A0V1EW80</accession>
<protein>
    <submittedName>
        <fullName evidence="1">Uncharacterized protein</fullName>
    </submittedName>
</protein>
<evidence type="ECO:0000313" key="1">
    <source>
        <dbReference type="EMBL" id="KRY78072.1"/>
    </source>
</evidence>
<gene>
    <name evidence="1" type="ORF">T4A_12244</name>
</gene>
<organism evidence="1 2">
    <name type="scientific">Trichinella pseudospiralis</name>
    <name type="common">Parasitic roundworm</name>
    <dbReference type="NCBI Taxonomy" id="6337"/>
    <lineage>
        <taxon>Eukaryota</taxon>
        <taxon>Metazoa</taxon>
        <taxon>Ecdysozoa</taxon>
        <taxon>Nematoda</taxon>
        <taxon>Enoplea</taxon>
        <taxon>Dorylaimia</taxon>
        <taxon>Trichinellida</taxon>
        <taxon>Trichinellidae</taxon>
        <taxon>Trichinella</taxon>
    </lineage>
</organism>
<dbReference type="AlphaFoldDB" id="A0A0V1EW80"/>
<proteinExistence type="predicted"/>
<name>A0A0V1EW80_TRIPS</name>
<comment type="caution">
    <text evidence="1">The sequence shown here is derived from an EMBL/GenBank/DDBJ whole genome shotgun (WGS) entry which is preliminary data.</text>
</comment>
<dbReference type="Proteomes" id="UP000054632">
    <property type="component" value="Unassembled WGS sequence"/>
</dbReference>
<sequence length="149" mass="17163">MRNLKTHSMNPPKSQHATPCTQHNGYWSKPLFCLCAGVYDMRRCCSEWTTAHRERLERWRREDPRLILSGIQLLGRATATESNSFSVLRFEFLQILHVFLLIFLRRNVIHLSMIGSDLPDQAIDYHQIWQLSIHASGVGASRRAIASSS</sequence>
<evidence type="ECO:0000313" key="2">
    <source>
        <dbReference type="Proteomes" id="UP000054632"/>
    </source>
</evidence>